<dbReference type="STRING" id="573321.SAMN04488505_1011205"/>
<evidence type="ECO:0008006" key="4">
    <source>
        <dbReference type="Google" id="ProtNLM"/>
    </source>
</evidence>
<protein>
    <recommendedName>
        <fullName evidence="4">DUF4290 domain-containing protein</fullName>
    </recommendedName>
</protein>
<dbReference type="Pfam" id="PF14123">
    <property type="entry name" value="DUF4290"/>
    <property type="match status" value="1"/>
</dbReference>
<feature type="compositionally biased region" description="Polar residues" evidence="1">
    <location>
        <begin position="177"/>
        <end position="186"/>
    </location>
</feature>
<dbReference type="OrthoDB" id="1466969at2"/>
<evidence type="ECO:0000313" key="2">
    <source>
        <dbReference type="EMBL" id="SEK95419.1"/>
    </source>
</evidence>
<gene>
    <name evidence="2" type="ORF">SAMN04488505_1011205</name>
</gene>
<evidence type="ECO:0000256" key="1">
    <source>
        <dbReference type="SAM" id="MobiDB-lite"/>
    </source>
</evidence>
<reference evidence="2 3" key="1">
    <citation type="submission" date="2016-10" db="EMBL/GenBank/DDBJ databases">
        <authorList>
            <person name="de Groot N.N."/>
        </authorList>
    </citation>
    <scope>NUCLEOTIDE SEQUENCE [LARGE SCALE GENOMIC DNA]</scope>
    <source>
        <strain evidence="2 3">DSM 21039</strain>
    </source>
</reference>
<feature type="compositionally biased region" description="Polar residues" evidence="1">
    <location>
        <begin position="211"/>
        <end position="221"/>
    </location>
</feature>
<feature type="compositionally biased region" description="Basic residues" evidence="1">
    <location>
        <begin position="224"/>
        <end position="239"/>
    </location>
</feature>
<keyword evidence="3" id="KW-1185">Reference proteome</keyword>
<feature type="region of interest" description="Disordered" evidence="1">
    <location>
        <begin position="177"/>
        <end position="239"/>
    </location>
</feature>
<proteinExistence type="predicted"/>
<evidence type="ECO:0000313" key="3">
    <source>
        <dbReference type="Proteomes" id="UP000198984"/>
    </source>
</evidence>
<dbReference type="Proteomes" id="UP000198984">
    <property type="component" value="Unassembled WGS sequence"/>
</dbReference>
<dbReference type="InterPro" id="IPR025632">
    <property type="entry name" value="DUF4290"/>
</dbReference>
<accession>A0A1H7L8X1</accession>
<organism evidence="2 3">
    <name type="scientific">Chitinophaga rupis</name>
    <dbReference type="NCBI Taxonomy" id="573321"/>
    <lineage>
        <taxon>Bacteria</taxon>
        <taxon>Pseudomonadati</taxon>
        <taxon>Bacteroidota</taxon>
        <taxon>Chitinophagia</taxon>
        <taxon>Chitinophagales</taxon>
        <taxon>Chitinophagaceae</taxon>
        <taxon>Chitinophaga</taxon>
    </lineage>
</organism>
<sequence length="239" mass="27499">MEYNTTRNHLIMKEYGRNIQKMIEYLLSLEDEEQRQGQAMALIELMGTLNPHLRNVEDFRHKLWDHLFLISNFKLNVESPYPIPTRETLKYKPEKLTYPKKYPKLRHFGKNLEMVIDKALHEENPEKKEGFTQCIGNYMKLAYSNWHKESVHDDAVRSELNTITNGQLEYHAGTGSSHVATASFSGGNSGNEFPRSGNTSSGGGSMKRKSFQQNKFKSNNGKAGGKHSNNKYNNKNRNK</sequence>
<name>A0A1H7L8X1_9BACT</name>
<dbReference type="EMBL" id="FOBB01000001">
    <property type="protein sequence ID" value="SEK95419.1"/>
    <property type="molecule type" value="Genomic_DNA"/>
</dbReference>
<dbReference type="AlphaFoldDB" id="A0A1H7L8X1"/>
<dbReference type="RefSeq" id="WP_089907419.1">
    <property type="nucleotide sequence ID" value="NZ_FOBB01000001.1"/>
</dbReference>